<evidence type="ECO:0000256" key="1">
    <source>
        <dbReference type="SAM" id="MobiDB-lite"/>
    </source>
</evidence>
<evidence type="ECO:0000313" key="2">
    <source>
        <dbReference type="EMBL" id="GET38318.1"/>
    </source>
</evidence>
<gene>
    <name evidence="2" type="ORF">MiSe_30740</name>
</gene>
<protein>
    <recommendedName>
        <fullName evidence="4">DUF481 domain-containing protein</fullName>
    </recommendedName>
</protein>
<dbReference type="RefSeq" id="WP_226581328.1">
    <property type="nucleotide sequence ID" value="NZ_BLAY01000043.1"/>
</dbReference>
<feature type="region of interest" description="Disordered" evidence="1">
    <location>
        <begin position="85"/>
        <end position="108"/>
    </location>
</feature>
<reference evidence="2" key="1">
    <citation type="submission" date="2019-10" db="EMBL/GenBank/DDBJ databases">
        <title>Draft genome sequece of Microseira wollei NIES-4236.</title>
        <authorList>
            <person name="Yamaguchi H."/>
            <person name="Suzuki S."/>
            <person name="Kawachi M."/>
        </authorList>
    </citation>
    <scope>NUCLEOTIDE SEQUENCE</scope>
    <source>
        <strain evidence="2">NIES-4236</strain>
    </source>
</reference>
<accession>A0AAV3X7H4</accession>
<dbReference type="AlphaFoldDB" id="A0AAV3X7H4"/>
<dbReference type="Proteomes" id="UP001050975">
    <property type="component" value="Unassembled WGS sequence"/>
</dbReference>
<dbReference type="EMBL" id="BLAY01000043">
    <property type="protein sequence ID" value="GET38318.1"/>
    <property type="molecule type" value="Genomic_DNA"/>
</dbReference>
<sequence length="465" mass="52130">MLIRNQLGRKRQRLRWIHLAGWIVLASSGEALFFSRWSAAAASWEKDTELLAASDKTPDQTVISSGVRLSGSAIASLAASLGNAQKKTPPLDQAQASDTNPLNGVLSDAELNPNALTAQSITQQQPTPLQNPQESVLEGFPHRGAADLLLDTGENREREDSDKLQSNTLGERAPQAQQLEAESQPKQAEDESDTQQTNGDPDLGILRLRQQELPPPVTPPKPAPPAPQRQSTPILHLLPRISYFQTSNVFSSVDPVGDGLIYPSLMLWAVPQLGRNTFLTPSIEGSLIRYIKEPKYNYNLLRFRTGISQRLSPRMFGEIGWTNQGFYRAEVGDRFLNEHIAYLSLSRQDQLTRRLRLNSYYDFRVSFANPDSRSRIINSLYLSLNYSFQTNLQVAMDYQFERSDFTVSDRYDQYHRIMGRLTYGVLRDSQISVSGGVTVGGSSEPFIDFDSLFFSVTYSVDFPIY</sequence>
<organism evidence="2 3">
    <name type="scientific">Microseira wollei NIES-4236</name>
    <dbReference type="NCBI Taxonomy" id="2530354"/>
    <lineage>
        <taxon>Bacteria</taxon>
        <taxon>Bacillati</taxon>
        <taxon>Cyanobacteriota</taxon>
        <taxon>Cyanophyceae</taxon>
        <taxon>Oscillatoriophycideae</taxon>
        <taxon>Aerosakkonematales</taxon>
        <taxon>Aerosakkonemataceae</taxon>
        <taxon>Microseira</taxon>
    </lineage>
</organism>
<evidence type="ECO:0008006" key="4">
    <source>
        <dbReference type="Google" id="ProtNLM"/>
    </source>
</evidence>
<proteinExistence type="predicted"/>
<feature type="compositionally biased region" description="Pro residues" evidence="1">
    <location>
        <begin position="213"/>
        <end position="227"/>
    </location>
</feature>
<feature type="compositionally biased region" description="Polar residues" evidence="1">
    <location>
        <begin position="164"/>
        <end position="186"/>
    </location>
</feature>
<comment type="caution">
    <text evidence="2">The sequence shown here is derived from an EMBL/GenBank/DDBJ whole genome shotgun (WGS) entry which is preliminary data.</text>
</comment>
<keyword evidence="3" id="KW-1185">Reference proteome</keyword>
<feature type="compositionally biased region" description="Basic and acidic residues" evidence="1">
    <location>
        <begin position="153"/>
        <end position="163"/>
    </location>
</feature>
<name>A0AAV3X7H4_9CYAN</name>
<feature type="region of interest" description="Disordered" evidence="1">
    <location>
        <begin position="212"/>
        <end position="231"/>
    </location>
</feature>
<evidence type="ECO:0000313" key="3">
    <source>
        <dbReference type="Proteomes" id="UP001050975"/>
    </source>
</evidence>
<feature type="region of interest" description="Disordered" evidence="1">
    <location>
        <begin position="152"/>
        <end position="202"/>
    </location>
</feature>